<keyword evidence="2" id="KW-0812">Transmembrane</keyword>
<protein>
    <recommendedName>
        <fullName evidence="5">DUF2029 domain-containing protein</fullName>
    </recommendedName>
</protein>
<keyword evidence="2" id="KW-0472">Membrane</keyword>
<dbReference type="OrthoDB" id="5147664at2"/>
<accession>A0A4S4FRG3</accession>
<evidence type="ECO:0000313" key="3">
    <source>
        <dbReference type="EMBL" id="THG33229.1"/>
    </source>
</evidence>
<feature type="transmembrane region" description="Helical" evidence="2">
    <location>
        <begin position="177"/>
        <end position="204"/>
    </location>
</feature>
<feature type="transmembrane region" description="Helical" evidence="2">
    <location>
        <begin position="130"/>
        <end position="157"/>
    </location>
</feature>
<feature type="transmembrane region" description="Helical" evidence="2">
    <location>
        <begin position="96"/>
        <end position="118"/>
    </location>
</feature>
<dbReference type="EMBL" id="SSSM01000001">
    <property type="protein sequence ID" value="THG33229.1"/>
    <property type="molecule type" value="Genomic_DNA"/>
</dbReference>
<reference evidence="3 4" key="1">
    <citation type="submission" date="2019-04" db="EMBL/GenBank/DDBJ databases">
        <authorList>
            <person name="Jiang L."/>
        </authorList>
    </citation>
    <scope>NUCLEOTIDE SEQUENCE [LARGE SCALE GENOMIC DNA]</scope>
    <source>
        <strain evidence="3 4">YIM 131853</strain>
    </source>
</reference>
<feature type="transmembrane region" description="Helical" evidence="2">
    <location>
        <begin position="263"/>
        <end position="283"/>
    </location>
</feature>
<feature type="transmembrane region" description="Helical" evidence="2">
    <location>
        <begin position="356"/>
        <end position="372"/>
    </location>
</feature>
<dbReference type="RefSeq" id="WP_136426010.1">
    <property type="nucleotide sequence ID" value="NZ_SSSM01000001.1"/>
</dbReference>
<comment type="caution">
    <text evidence="3">The sequence shown here is derived from an EMBL/GenBank/DDBJ whole genome shotgun (WGS) entry which is preliminary data.</text>
</comment>
<keyword evidence="4" id="KW-1185">Reference proteome</keyword>
<feature type="transmembrane region" description="Helical" evidence="2">
    <location>
        <begin position="216"/>
        <end position="243"/>
    </location>
</feature>
<feature type="region of interest" description="Disordered" evidence="1">
    <location>
        <begin position="379"/>
        <end position="399"/>
    </location>
</feature>
<organism evidence="3 4">
    <name type="scientific">Naasia lichenicola</name>
    <dbReference type="NCBI Taxonomy" id="2565933"/>
    <lineage>
        <taxon>Bacteria</taxon>
        <taxon>Bacillati</taxon>
        <taxon>Actinomycetota</taxon>
        <taxon>Actinomycetes</taxon>
        <taxon>Micrococcales</taxon>
        <taxon>Microbacteriaceae</taxon>
        <taxon>Naasia</taxon>
    </lineage>
</organism>
<evidence type="ECO:0000313" key="4">
    <source>
        <dbReference type="Proteomes" id="UP000309133"/>
    </source>
</evidence>
<dbReference type="Proteomes" id="UP000309133">
    <property type="component" value="Unassembled WGS sequence"/>
</dbReference>
<keyword evidence="2" id="KW-1133">Transmembrane helix</keyword>
<proteinExistence type="predicted"/>
<feature type="transmembrane region" description="Helical" evidence="2">
    <location>
        <begin position="311"/>
        <end position="329"/>
    </location>
</feature>
<feature type="transmembrane region" description="Helical" evidence="2">
    <location>
        <begin position="20"/>
        <end position="41"/>
    </location>
</feature>
<sequence length="399" mass="40632">MTDLRVALSGYRMPPRLRIVLTVLLAFIAVAGLAATSFVAASGTSPGPADYDLFGAAGADILTGNWGEVFVDPALQAGPWQLLFWGIPAVLGVQGAAGWTSFYLIAGALIAGAVALLAHRITRPIIPSAAPLIAIAAAALASASGVISASIAAGHPAQSVIPLLWMSAALSARRGSAFWAAALIGVATGWEIWGILGVPVLLLLPRIGPRAVGRAALGGLAALAVAYGPFLLAGPVTMFGFAWPIYDGSLLHLLLPDGASFSWPLRAAQGLLTVAAGAAVALWTRGSRDAIWLVPLAVCSVRLLTDPVLAGYYFTPVVLAGVLCFALAVARRSLLSVAVALVTINVANGLQSTGWIAAAVLVAITAVGVIVARRADRASRSSDSSSAPAPVVPTEQRVP</sequence>
<evidence type="ECO:0000256" key="2">
    <source>
        <dbReference type="SAM" id="Phobius"/>
    </source>
</evidence>
<evidence type="ECO:0008006" key="5">
    <source>
        <dbReference type="Google" id="ProtNLM"/>
    </source>
</evidence>
<name>A0A4S4FRG3_9MICO</name>
<gene>
    <name evidence="3" type="ORF">E6C64_02420</name>
</gene>
<evidence type="ECO:0000256" key="1">
    <source>
        <dbReference type="SAM" id="MobiDB-lite"/>
    </source>
</evidence>
<dbReference type="AlphaFoldDB" id="A0A4S4FRG3"/>